<protein>
    <recommendedName>
        <fullName evidence="4 7">dTDP-4-dehydrorhamnose 3,5-epimerase</fullName>
        <ecNumber evidence="3 7">5.1.3.13</ecNumber>
    </recommendedName>
    <alternativeName>
        <fullName evidence="7">Thymidine diphospho-4-keto-rhamnose 3,5-epimerase</fullName>
    </alternativeName>
</protein>
<evidence type="ECO:0000313" key="9">
    <source>
        <dbReference type="Proteomes" id="UP001156690"/>
    </source>
</evidence>
<comment type="similarity">
    <text evidence="7">Belongs to the dTDP-4-dehydrorhamnose 3,5-epimerase family.</text>
</comment>
<evidence type="ECO:0000256" key="4">
    <source>
        <dbReference type="ARBA" id="ARBA00019595"/>
    </source>
</evidence>
<dbReference type="GO" id="GO:0019305">
    <property type="term" value="P:dTDP-rhamnose biosynthetic process"/>
    <property type="evidence" value="ECO:0007669"/>
    <property type="project" value="UniProtKB-UniRule"/>
</dbReference>
<reference evidence="9" key="1">
    <citation type="journal article" date="2019" name="Int. J. Syst. Evol. Microbiol.">
        <title>The Global Catalogue of Microorganisms (GCM) 10K type strain sequencing project: providing services to taxonomists for standard genome sequencing and annotation.</title>
        <authorList>
            <consortium name="The Broad Institute Genomics Platform"/>
            <consortium name="The Broad Institute Genome Sequencing Center for Infectious Disease"/>
            <person name="Wu L."/>
            <person name="Ma J."/>
        </authorList>
    </citation>
    <scope>NUCLEOTIDE SEQUENCE [LARGE SCALE GENOMIC DNA]</scope>
    <source>
        <strain evidence="9">NBRC 15640</strain>
    </source>
</reference>
<feature type="site" description="Participates in a stacking interaction with the thymidine ring of dTDP-4-oxo-6-deoxyglucose" evidence="6">
    <location>
        <position position="137"/>
    </location>
</feature>
<feature type="active site" description="Proton acceptor" evidence="5">
    <location>
        <position position="61"/>
    </location>
</feature>
<comment type="subunit">
    <text evidence="7">Homodimer.</text>
</comment>
<keyword evidence="7" id="KW-0413">Isomerase</keyword>
<comment type="function">
    <text evidence="2 7">Catalyzes the epimerization of the C3' and C5'positions of dTDP-6-deoxy-D-xylo-4-hexulose, forming dTDP-6-deoxy-L-lyxo-4-hexulose.</text>
</comment>
<evidence type="ECO:0000256" key="6">
    <source>
        <dbReference type="PIRSR" id="PIRSR600888-3"/>
    </source>
</evidence>
<dbReference type="Gene3D" id="2.60.120.10">
    <property type="entry name" value="Jelly Rolls"/>
    <property type="match status" value="1"/>
</dbReference>
<dbReference type="GO" id="GO:0008830">
    <property type="term" value="F:dTDP-4-dehydrorhamnose 3,5-epimerase activity"/>
    <property type="evidence" value="ECO:0007669"/>
    <property type="project" value="UniProtKB-UniRule"/>
</dbReference>
<dbReference type="EMBL" id="BSNX01000056">
    <property type="protein sequence ID" value="GLQ74574.1"/>
    <property type="molecule type" value="Genomic_DNA"/>
</dbReference>
<dbReference type="SUPFAM" id="SSF51182">
    <property type="entry name" value="RmlC-like cupins"/>
    <property type="match status" value="1"/>
</dbReference>
<gene>
    <name evidence="8" type="ORF">GCM10007932_39350</name>
</gene>
<dbReference type="GO" id="GO:0000271">
    <property type="term" value="P:polysaccharide biosynthetic process"/>
    <property type="evidence" value="ECO:0007669"/>
    <property type="project" value="TreeGrafter"/>
</dbReference>
<evidence type="ECO:0000256" key="7">
    <source>
        <dbReference type="RuleBase" id="RU364069"/>
    </source>
</evidence>
<proteinExistence type="inferred from homology"/>
<evidence type="ECO:0000256" key="5">
    <source>
        <dbReference type="PIRSR" id="PIRSR600888-1"/>
    </source>
</evidence>
<evidence type="ECO:0000256" key="1">
    <source>
        <dbReference type="ARBA" id="ARBA00001298"/>
    </source>
</evidence>
<comment type="catalytic activity">
    <reaction evidence="1 7">
        <text>dTDP-4-dehydro-6-deoxy-alpha-D-glucose = dTDP-4-dehydro-beta-L-rhamnose</text>
        <dbReference type="Rhea" id="RHEA:16969"/>
        <dbReference type="ChEBI" id="CHEBI:57649"/>
        <dbReference type="ChEBI" id="CHEBI:62830"/>
        <dbReference type="EC" id="5.1.3.13"/>
    </reaction>
</comment>
<dbReference type="PANTHER" id="PTHR21047:SF2">
    <property type="entry name" value="THYMIDINE DIPHOSPHO-4-KETO-RHAMNOSE 3,5-EPIMERASE"/>
    <property type="match status" value="1"/>
</dbReference>
<dbReference type="GO" id="GO:0005829">
    <property type="term" value="C:cytosol"/>
    <property type="evidence" value="ECO:0007669"/>
    <property type="project" value="TreeGrafter"/>
</dbReference>
<comment type="caution">
    <text evidence="8">The sequence shown here is derived from an EMBL/GenBank/DDBJ whole genome shotgun (WGS) entry which is preliminary data.</text>
</comment>
<dbReference type="InterPro" id="IPR011051">
    <property type="entry name" value="RmlC_Cupin_sf"/>
</dbReference>
<dbReference type="NCBIfam" id="TIGR01221">
    <property type="entry name" value="rmlC"/>
    <property type="match status" value="1"/>
</dbReference>
<dbReference type="AlphaFoldDB" id="A0AAV5NVK4"/>
<organism evidence="8 9">
    <name type="scientific">Vibrio penaeicida</name>
    <dbReference type="NCBI Taxonomy" id="104609"/>
    <lineage>
        <taxon>Bacteria</taxon>
        <taxon>Pseudomonadati</taxon>
        <taxon>Pseudomonadota</taxon>
        <taxon>Gammaproteobacteria</taxon>
        <taxon>Vibrionales</taxon>
        <taxon>Vibrionaceae</taxon>
        <taxon>Vibrio</taxon>
    </lineage>
</organism>
<dbReference type="CDD" id="cd00438">
    <property type="entry name" value="cupin_RmlC"/>
    <property type="match status" value="1"/>
</dbReference>
<keyword evidence="9" id="KW-1185">Reference proteome</keyword>
<dbReference type="EC" id="5.1.3.13" evidence="3 7"/>
<dbReference type="PANTHER" id="PTHR21047">
    <property type="entry name" value="DTDP-6-DEOXY-D-GLUCOSE-3,5 EPIMERASE"/>
    <property type="match status" value="1"/>
</dbReference>
<dbReference type="InterPro" id="IPR000888">
    <property type="entry name" value="RmlC-like"/>
</dbReference>
<accession>A0AAV5NVK4</accession>
<dbReference type="Pfam" id="PF00908">
    <property type="entry name" value="dTDP_sugar_isom"/>
    <property type="match status" value="1"/>
</dbReference>
<dbReference type="Proteomes" id="UP001156690">
    <property type="component" value="Unassembled WGS sequence"/>
</dbReference>
<name>A0AAV5NVK4_9VIBR</name>
<evidence type="ECO:0000313" key="8">
    <source>
        <dbReference type="EMBL" id="GLQ74574.1"/>
    </source>
</evidence>
<dbReference type="InterPro" id="IPR014710">
    <property type="entry name" value="RmlC-like_jellyroll"/>
</dbReference>
<evidence type="ECO:0000256" key="3">
    <source>
        <dbReference type="ARBA" id="ARBA00012098"/>
    </source>
</evidence>
<comment type="pathway">
    <text evidence="7">Carbohydrate biosynthesis; dTDP-L-rhamnose biosynthesis.</text>
</comment>
<feature type="active site" description="Proton donor" evidence="5">
    <location>
        <position position="131"/>
    </location>
</feature>
<evidence type="ECO:0000256" key="2">
    <source>
        <dbReference type="ARBA" id="ARBA00001997"/>
    </source>
</evidence>
<dbReference type="RefSeq" id="WP_224055271.1">
    <property type="nucleotide sequence ID" value="NZ_AP025144.1"/>
</dbReference>
<sequence length="185" mass="21090">MLKEVSEIKGLYIFEPKVFKDERGFFFESYNKNLFVDSGIEFNVVQQNQSRSSYGTIRGLHFQSGNFPQAKFIRVIKGEILDVAVDLRSSSPTFGEYFAIKLSEENQKGLYIPYGFAHGFSALSKEVEVTYLCDEFYHADSEGGILYNDTDIAIDWLVDVSIANVSSKDKLQPSLQDYKLNPDFK</sequence>